<evidence type="ECO:0000313" key="1">
    <source>
        <dbReference type="EMBL" id="EZH73273.1"/>
    </source>
</evidence>
<dbReference type="OrthoDB" id="7058586at2"/>
<dbReference type="InterPro" id="IPR021295">
    <property type="entry name" value="DUF2867"/>
</dbReference>
<dbReference type="Proteomes" id="UP000023541">
    <property type="component" value="Unassembled WGS sequence"/>
</dbReference>
<accession>A0A023BTZ8</accession>
<reference evidence="1 2" key="1">
    <citation type="submission" date="2014-04" db="EMBL/GenBank/DDBJ databases">
        <title>Aquimarina sp. 22II-S11-z7 Genome Sequencing.</title>
        <authorList>
            <person name="Lai Q."/>
        </authorList>
    </citation>
    <scope>NUCLEOTIDE SEQUENCE [LARGE SCALE GENOMIC DNA]</scope>
    <source>
        <strain evidence="1 2">22II-S11-z7</strain>
    </source>
</reference>
<protein>
    <recommendedName>
        <fullName evidence="3">DUF2867 domain-containing protein</fullName>
    </recommendedName>
</protein>
<name>A0A023BTZ8_9FLAO</name>
<keyword evidence="2" id="KW-1185">Reference proteome</keyword>
<dbReference type="Pfam" id="PF11066">
    <property type="entry name" value="DUF2867"/>
    <property type="match status" value="1"/>
</dbReference>
<sequence length="188" mass="22038">MKITEIELNKEYLIAKQSKDISYSDVFQLRTTSLKEVPKPKDCMVAFFKAFSPFFIKLLLSREKIAKKMGLKTATKLTQKEREAHLNEFEGNIGDSIALFDVLDKSDIELLTGQRDKHLDFKLSFISYEEGDDKIMELATTVKIHNTLGKIYFFLVKPFHRYFMKKIFIKMEKEVTLIEKRRHDNTAN</sequence>
<dbReference type="STRING" id="1317122.ATO12_19930"/>
<evidence type="ECO:0008006" key="3">
    <source>
        <dbReference type="Google" id="ProtNLM"/>
    </source>
</evidence>
<dbReference type="RefSeq" id="WP_051575862.1">
    <property type="nucleotide sequence ID" value="NZ_AQRA01000006.1"/>
</dbReference>
<dbReference type="EMBL" id="AQRA01000006">
    <property type="protein sequence ID" value="EZH73273.1"/>
    <property type="molecule type" value="Genomic_DNA"/>
</dbReference>
<proteinExistence type="predicted"/>
<evidence type="ECO:0000313" key="2">
    <source>
        <dbReference type="Proteomes" id="UP000023541"/>
    </source>
</evidence>
<comment type="caution">
    <text evidence="1">The sequence shown here is derived from an EMBL/GenBank/DDBJ whole genome shotgun (WGS) entry which is preliminary data.</text>
</comment>
<dbReference type="eggNOG" id="ENOG5032YG3">
    <property type="taxonomic scope" value="Bacteria"/>
</dbReference>
<organism evidence="1 2">
    <name type="scientific">Aquimarina atlantica</name>
    <dbReference type="NCBI Taxonomy" id="1317122"/>
    <lineage>
        <taxon>Bacteria</taxon>
        <taxon>Pseudomonadati</taxon>
        <taxon>Bacteroidota</taxon>
        <taxon>Flavobacteriia</taxon>
        <taxon>Flavobacteriales</taxon>
        <taxon>Flavobacteriaceae</taxon>
        <taxon>Aquimarina</taxon>
    </lineage>
</organism>
<gene>
    <name evidence="1" type="ORF">ATO12_19930</name>
</gene>
<dbReference type="AlphaFoldDB" id="A0A023BTZ8"/>